<dbReference type="AlphaFoldDB" id="A0A1D8AYE8"/>
<gene>
    <name evidence="1" type="ORF">Verru16b_03007</name>
</gene>
<keyword evidence="2" id="KW-1185">Reference proteome</keyword>
<dbReference type="OrthoDB" id="9794041at2"/>
<name>A0A1D8AYE8_9BACT</name>
<dbReference type="InterPro" id="IPR042184">
    <property type="entry name" value="YqeY/Aim41_N"/>
</dbReference>
<organism evidence="1 2">
    <name type="scientific">Lacunisphaera limnophila</name>
    <dbReference type="NCBI Taxonomy" id="1838286"/>
    <lineage>
        <taxon>Bacteria</taxon>
        <taxon>Pseudomonadati</taxon>
        <taxon>Verrucomicrobiota</taxon>
        <taxon>Opitutia</taxon>
        <taxon>Opitutales</taxon>
        <taxon>Opitutaceae</taxon>
        <taxon>Lacunisphaera</taxon>
    </lineage>
</organism>
<dbReference type="PANTHER" id="PTHR28055">
    <property type="entry name" value="ALTERED INHERITANCE OF MITOCHONDRIA PROTEIN 41, MITOCHONDRIAL"/>
    <property type="match status" value="1"/>
</dbReference>
<dbReference type="SUPFAM" id="SSF89095">
    <property type="entry name" value="GatB/YqeY motif"/>
    <property type="match status" value="1"/>
</dbReference>
<dbReference type="Gene3D" id="1.10.10.410">
    <property type="match status" value="1"/>
</dbReference>
<evidence type="ECO:0000313" key="1">
    <source>
        <dbReference type="EMBL" id="AOS45916.1"/>
    </source>
</evidence>
<evidence type="ECO:0000313" key="2">
    <source>
        <dbReference type="Proteomes" id="UP000095228"/>
    </source>
</evidence>
<dbReference type="GO" id="GO:0016884">
    <property type="term" value="F:carbon-nitrogen ligase activity, with glutamine as amido-N-donor"/>
    <property type="evidence" value="ECO:0007669"/>
    <property type="project" value="InterPro"/>
</dbReference>
<dbReference type="InterPro" id="IPR003789">
    <property type="entry name" value="Asn/Gln_tRNA_amidoTrase-B-like"/>
</dbReference>
<sequence>MSSPTYDTLRAAIITAMKARDTATATALRTMDAAIQRAAMDASKEIDEALVMATFRKAVKNLSDARTEFEKGGRSDLVAANNAEIAILEKYLPKGLDAAKLEALVLEVIAATGATSKKDMGKVLGALKARPEAGLIDFGAASKLVQARLP</sequence>
<dbReference type="Proteomes" id="UP000095228">
    <property type="component" value="Chromosome"/>
</dbReference>
<dbReference type="STRING" id="1838286.Verru16b_03007"/>
<dbReference type="InterPro" id="IPR019004">
    <property type="entry name" value="YqeY/Aim41"/>
</dbReference>
<dbReference type="InterPro" id="IPR023168">
    <property type="entry name" value="GatB_Yqey_C_2"/>
</dbReference>
<dbReference type="RefSeq" id="WP_069963013.1">
    <property type="nucleotide sequence ID" value="NZ_CP016094.1"/>
</dbReference>
<proteinExistence type="predicted"/>
<dbReference type="Gene3D" id="1.10.1510.10">
    <property type="entry name" value="Uncharacterised protein YqeY/AIM41 PF09424, N-terminal domain"/>
    <property type="match status" value="1"/>
</dbReference>
<dbReference type="EMBL" id="CP016094">
    <property type="protein sequence ID" value="AOS45916.1"/>
    <property type="molecule type" value="Genomic_DNA"/>
</dbReference>
<dbReference type="Pfam" id="PF09424">
    <property type="entry name" value="YqeY"/>
    <property type="match status" value="1"/>
</dbReference>
<reference evidence="1 2" key="1">
    <citation type="submission" date="2016-06" db="EMBL/GenBank/DDBJ databases">
        <title>Three novel species with peptidoglycan cell walls form the new genus Lacunisphaera gen. nov. in the family Opitutaceae of the verrucomicrobial subdivision 4.</title>
        <authorList>
            <person name="Rast P."/>
            <person name="Gloeckner I."/>
            <person name="Jogler M."/>
            <person name="Boedeker C."/>
            <person name="Jeske O."/>
            <person name="Wiegand S."/>
            <person name="Reinhardt R."/>
            <person name="Schumann P."/>
            <person name="Rohde M."/>
            <person name="Spring S."/>
            <person name="Gloeckner F.O."/>
            <person name="Jogler C."/>
        </authorList>
    </citation>
    <scope>NUCLEOTIDE SEQUENCE [LARGE SCALE GENOMIC DNA]</scope>
    <source>
        <strain evidence="1 2">IG16b</strain>
    </source>
</reference>
<accession>A0A1D8AYE8</accession>
<protein>
    <submittedName>
        <fullName evidence="1">Yqey-like protein</fullName>
    </submittedName>
</protein>
<dbReference type="PANTHER" id="PTHR28055:SF1">
    <property type="entry name" value="ALTERED INHERITANCE OF MITOCHONDRIA PROTEIN 41, MITOCHONDRIAL"/>
    <property type="match status" value="1"/>
</dbReference>
<dbReference type="KEGG" id="obg:Verru16b_03007"/>